<dbReference type="InterPro" id="IPR007197">
    <property type="entry name" value="rSAM"/>
</dbReference>
<keyword evidence="9" id="KW-0949">S-adenosyl-L-methionine</keyword>
<dbReference type="InterPro" id="IPR058240">
    <property type="entry name" value="rSAM_sf"/>
</dbReference>
<dbReference type="InterPro" id="IPR013785">
    <property type="entry name" value="Aldolase_TIM"/>
</dbReference>
<dbReference type="NCBIfam" id="TIGR00048">
    <property type="entry name" value="rRNA_mod_RlmN"/>
    <property type="match status" value="1"/>
</dbReference>
<dbReference type="Pfam" id="PF21016">
    <property type="entry name" value="RlmN_N"/>
    <property type="match status" value="1"/>
</dbReference>
<dbReference type="Gene3D" id="1.10.150.530">
    <property type="match status" value="1"/>
</dbReference>
<dbReference type="PIRSF" id="PIRSF006004">
    <property type="entry name" value="CHP00048"/>
    <property type="match status" value="1"/>
</dbReference>
<dbReference type="SFLD" id="SFLDS00029">
    <property type="entry name" value="Radical_SAM"/>
    <property type="match status" value="1"/>
</dbReference>
<evidence type="ECO:0000256" key="11">
    <source>
        <dbReference type="ARBA" id="ARBA00022723"/>
    </source>
</evidence>
<dbReference type="AlphaFoldDB" id="S3JZY8"/>
<dbReference type="GO" id="GO:0005737">
    <property type="term" value="C:cytoplasm"/>
    <property type="evidence" value="ECO:0007669"/>
    <property type="project" value="UniProtKB-SubCell"/>
</dbReference>
<dbReference type="HOGENOM" id="CLU_029101_0_0_12"/>
<evidence type="ECO:0000256" key="8">
    <source>
        <dbReference type="ARBA" id="ARBA00022679"/>
    </source>
</evidence>
<dbReference type="SFLD" id="SFLDF00275">
    <property type="entry name" value="adenosine_C2_methyltransferase"/>
    <property type="match status" value="1"/>
</dbReference>
<dbReference type="InterPro" id="IPR004383">
    <property type="entry name" value="rRNA_lsu_MTrfase_RlmN/Cfr"/>
</dbReference>
<evidence type="ECO:0000256" key="3">
    <source>
        <dbReference type="ARBA" id="ARBA00007544"/>
    </source>
</evidence>
<comment type="cofactor">
    <cofactor evidence="1">
        <name>[4Fe-4S] cluster</name>
        <dbReference type="ChEBI" id="CHEBI:49883"/>
    </cofactor>
</comment>
<organism evidence="16 17">
    <name type="scientific">Treponema maltophilum ATCC 51939</name>
    <dbReference type="NCBI Taxonomy" id="1125699"/>
    <lineage>
        <taxon>Bacteria</taxon>
        <taxon>Pseudomonadati</taxon>
        <taxon>Spirochaetota</taxon>
        <taxon>Spirochaetia</taxon>
        <taxon>Spirochaetales</taxon>
        <taxon>Treponemataceae</taxon>
        <taxon>Treponema</taxon>
    </lineage>
</organism>
<dbReference type="EMBL" id="ATFF01000006">
    <property type="protein sequence ID" value="EPF30820.1"/>
    <property type="molecule type" value="Genomic_DNA"/>
</dbReference>
<keyword evidence="6" id="KW-0698">rRNA processing</keyword>
<dbReference type="SFLD" id="SFLDG01062">
    <property type="entry name" value="methyltransferase_(Class_A)"/>
    <property type="match status" value="1"/>
</dbReference>
<dbReference type="PANTHER" id="PTHR30544:SF5">
    <property type="entry name" value="RADICAL SAM CORE DOMAIN-CONTAINING PROTEIN"/>
    <property type="match status" value="1"/>
</dbReference>
<keyword evidence="17" id="KW-1185">Reference proteome</keyword>
<comment type="similarity">
    <text evidence="3">Belongs to the radical SAM superfamily. RlmN family.</text>
</comment>
<evidence type="ECO:0000313" key="16">
    <source>
        <dbReference type="EMBL" id="EPF30820.1"/>
    </source>
</evidence>
<name>S3JZY8_TREMA</name>
<dbReference type="CDD" id="cd01335">
    <property type="entry name" value="Radical_SAM"/>
    <property type="match status" value="1"/>
</dbReference>
<keyword evidence="11" id="KW-0479">Metal-binding</keyword>
<comment type="subcellular location">
    <subcellularLocation>
        <location evidence="2">Cytoplasm</location>
    </subcellularLocation>
</comment>
<evidence type="ECO:0000256" key="12">
    <source>
        <dbReference type="ARBA" id="ARBA00023004"/>
    </source>
</evidence>
<evidence type="ECO:0000256" key="4">
    <source>
        <dbReference type="ARBA" id="ARBA00022485"/>
    </source>
</evidence>
<keyword evidence="10" id="KW-0819">tRNA processing</keyword>
<proteinExistence type="inferred from homology"/>
<dbReference type="GO" id="GO:0046872">
    <property type="term" value="F:metal ion binding"/>
    <property type="evidence" value="ECO:0007669"/>
    <property type="project" value="UniProtKB-KW"/>
</dbReference>
<keyword evidence="5" id="KW-0963">Cytoplasm</keyword>
<accession>S3JZY8</accession>
<keyword evidence="7 16" id="KW-0489">Methyltransferase</keyword>
<keyword evidence="4" id="KW-0004">4Fe-4S</keyword>
<dbReference type="RefSeq" id="WP_016525431.1">
    <property type="nucleotide sequence ID" value="NZ_KE332518.1"/>
</dbReference>
<evidence type="ECO:0000256" key="13">
    <source>
        <dbReference type="ARBA" id="ARBA00023014"/>
    </source>
</evidence>
<dbReference type="PROSITE" id="PS51918">
    <property type="entry name" value="RADICAL_SAM"/>
    <property type="match status" value="1"/>
</dbReference>
<keyword evidence="13" id="KW-0411">Iron-sulfur</keyword>
<keyword evidence="14" id="KW-1015">Disulfide bond</keyword>
<reference evidence="16 17" key="1">
    <citation type="submission" date="2013-04" db="EMBL/GenBank/DDBJ databases">
        <title>The Genome Sequence of Treponema maltophilum ATCC 51939.</title>
        <authorList>
            <consortium name="The Broad Institute Genomics Platform"/>
            <person name="Earl A."/>
            <person name="Ward D."/>
            <person name="Feldgarden M."/>
            <person name="Gevers D."/>
            <person name="Leonetti C."/>
            <person name="Blanton J.M."/>
            <person name="Dewhirst F.E."/>
            <person name="Izard J."/>
            <person name="Walker B."/>
            <person name="Young S."/>
            <person name="Zeng Q."/>
            <person name="Gargeya S."/>
            <person name="Fitzgerald M."/>
            <person name="Haas B."/>
            <person name="Abouelleil A."/>
            <person name="Allen A.W."/>
            <person name="Alvarado L."/>
            <person name="Arachchi H.M."/>
            <person name="Berlin A.M."/>
            <person name="Chapman S.B."/>
            <person name="Gainer-Dewar J."/>
            <person name="Goldberg J."/>
            <person name="Griggs A."/>
            <person name="Gujja S."/>
            <person name="Hansen M."/>
            <person name="Howarth C."/>
            <person name="Imamovic A."/>
            <person name="Ireland A."/>
            <person name="Larimer J."/>
            <person name="McCowan C."/>
            <person name="Murphy C."/>
            <person name="Pearson M."/>
            <person name="Poon T.W."/>
            <person name="Priest M."/>
            <person name="Roberts A."/>
            <person name="Saif S."/>
            <person name="Shea T."/>
            <person name="Sisk P."/>
            <person name="Sykes S."/>
            <person name="Wortman J."/>
            <person name="Nusbaum C."/>
            <person name="Birren B."/>
        </authorList>
    </citation>
    <scope>NUCLEOTIDE SEQUENCE [LARGE SCALE GENOMIC DNA]</scope>
    <source>
        <strain evidence="16 17">ATCC 51939</strain>
    </source>
</reference>
<evidence type="ECO:0000256" key="6">
    <source>
        <dbReference type="ARBA" id="ARBA00022552"/>
    </source>
</evidence>
<evidence type="ECO:0000256" key="7">
    <source>
        <dbReference type="ARBA" id="ARBA00022603"/>
    </source>
</evidence>
<dbReference type="PANTHER" id="PTHR30544">
    <property type="entry name" value="23S RRNA METHYLTRANSFERASE"/>
    <property type="match status" value="1"/>
</dbReference>
<feature type="domain" description="Radical SAM core" evidence="15">
    <location>
        <begin position="95"/>
        <end position="324"/>
    </location>
</feature>
<dbReference type="InterPro" id="IPR040072">
    <property type="entry name" value="Methyltransferase_A"/>
</dbReference>
<dbReference type="InterPro" id="IPR048641">
    <property type="entry name" value="RlmN_N"/>
</dbReference>
<dbReference type="Proteomes" id="UP000014541">
    <property type="component" value="Unassembled WGS sequence"/>
</dbReference>
<evidence type="ECO:0000256" key="2">
    <source>
        <dbReference type="ARBA" id="ARBA00004496"/>
    </source>
</evidence>
<dbReference type="GO" id="GO:0030488">
    <property type="term" value="P:tRNA methylation"/>
    <property type="evidence" value="ECO:0007669"/>
    <property type="project" value="InterPro"/>
</dbReference>
<dbReference type="STRING" id="1125699.HMPREF9194_01144"/>
<evidence type="ECO:0000256" key="9">
    <source>
        <dbReference type="ARBA" id="ARBA00022691"/>
    </source>
</evidence>
<keyword evidence="8 16" id="KW-0808">Transferase</keyword>
<evidence type="ECO:0000256" key="5">
    <source>
        <dbReference type="ARBA" id="ARBA00022490"/>
    </source>
</evidence>
<dbReference type="InterPro" id="IPR027492">
    <property type="entry name" value="RNA_MTrfase_RlmN"/>
</dbReference>
<dbReference type="Pfam" id="PF04055">
    <property type="entry name" value="Radical_SAM"/>
    <property type="match status" value="1"/>
</dbReference>
<keyword evidence="12" id="KW-0408">Iron</keyword>
<dbReference type="GO" id="GO:0070475">
    <property type="term" value="P:rRNA base methylation"/>
    <property type="evidence" value="ECO:0007669"/>
    <property type="project" value="InterPro"/>
</dbReference>
<evidence type="ECO:0000256" key="14">
    <source>
        <dbReference type="ARBA" id="ARBA00023157"/>
    </source>
</evidence>
<comment type="caution">
    <text evidence="16">The sequence shown here is derived from an EMBL/GenBank/DDBJ whole genome shotgun (WGS) entry which is preliminary data.</text>
</comment>
<evidence type="ECO:0000313" key="17">
    <source>
        <dbReference type="Proteomes" id="UP000014541"/>
    </source>
</evidence>
<evidence type="ECO:0000256" key="1">
    <source>
        <dbReference type="ARBA" id="ARBA00001966"/>
    </source>
</evidence>
<protein>
    <submittedName>
        <fullName evidence="16">23S rRNA methyltransferase</fullName>
    </submittedName>
</protein>
<dbReference type="PATRIC" id="fig|1125699.3.peg.1165"/>
<gene>
    <name evidence="16" type="ORF">HMPREF9194_01144</name>
</gene>
<dbReference type="GO" id="GO:0008173">
    <property type="term" value="F:RNA methyltransferase activity"/>
    <property type="evidence" value="ECO:0007669"/>
    <property type="project" value="InterPro"/>
</dbReference>
<dbReference type="eggNOG" id="COG0820">
    <property type="taxonomic scope" value="Bacteria"/>
</dbReference>
<dbReference type="GO" id="GO:0051539">
    <property type="term" value="F:4 iron, 4 sulfur cluster binding"/>
    <property type="evidence" value="ECO:0007669"/>
    <property type="project" value="UniProtKB-KW"/>
</dbReference>
<dbReference type="Gene3D" id="3.20.20.70">
    <property type="entry name" value="Aldolase class I"/>
    <property type="match status" value="1"/>
</dbReference>
<evidence type="ECO:0000259" key="15">
    <source>
        <dbReference type="PROSITE" id="PS51918"/>
    </source>
</evidence>
<sequence>MAEVLSGLLPERIAELIAPEPAFRSRQIFKWIADGVQSFDGMTNVPLGVRSLLAEKTKLFSTSIRKVLEDEDGTAKLQMDLGDGLTVETVLLLDNEGRKTACLSCQAGCAMGCTFCKTGSLGFARNLTAAEIVEQFLYLERKYGKLQNIVFMGMGEPMHNLSAIREALAVLTHKDGRALSLRRVTVSTCGIIDGIYDLADRGPAVRLALSLTTADPDLREELMPIAKSQPLEKLGQAVRHYSDKSGYRCTLEAVLLKGVNTGEQSARNFIRFARGLPVHINLIPWNPIDGMPYETPDAGEVALFCRRLQEAGLNVTVRTKRGTSIAGACGQLGVVKDTSEFFTGVKNGTKDLCCGNDRQRG</sequence>
<evidence type="ECO:0000256" key="10">
    <source>
        <dbReference type="ARBA" id="ARBA00022694"/>
    </source>
</evidence>
<dbReference type="SUPFAM" id="SSF102114">
    <property type="entry name" value="Radical SAM enzymes"/>
    <property type="match status" value="1"/>
</dbReference>